<dbReference type="Pfam" id="PF13091">
    <property type="entry name" value="PLDc_2"/>
    <property type="match status" value="1"/>
</dbReference>
<protein>
    <recommendedName>
        <fullName evidence="1">phospholipase D</fullName>
        <ecNumber evidence="1">3.1.4.4</ecNumber>
    </recommendedName>
</protein>
<evidence type="ECO:0000256" key="1">
    <source>
        <dbReference type="ARBA" id="ARBA00012027"/>
    </source>
</evidence>
<evidence type="ECO:0000313" key="9">
    <source>
        <dbReference type="Proteomes" id="UP000838763"/>
    </source>
</evidence>
<evidence type="ECO:0000259" key="7">
    <source>
        <dbReference type="PROSITE" id="PS50035"/>
    </source>
</evidence>
<gene>
    <name evidence="8" type="ORF">PPNO1_LOCUS551</name>
</gene>
<feature type="domain" description="PLD phosphodiesterase" evidence="7">
    <location>
        <begin position="122"/>
        <end position="149"/>
    </location>
</feature>
<feature type="domain" description="PLD phosphodiesterase" evidence="7">
    <location>
        <begin position="495"/>
        <end position="522"/>
    </location>
</feature>
<dbReference type="SMART" id="SM00155">
    <property type="entry name" value="PLDc"/>
    <property type="match status" value="2"/>
</dbReference>
<dbReference type="AlphaFoldDB" id="A0A9P1GUY4"/>
<dbReference type="OrthoDB" id="14911at2759"/>
<keyword evidence="2" id="KW-0677">Repeat</keyword>
<dbReference type="GO" id="GO:0006654">
    <property type="term" value="P:phosphatidic acid biosynthetic process"/>
    <property type="evidence" value="ECO:0007669"/>
    <property type="project" value="InterPro"/>
</dbReference>
<dbReference type="GO" id="GO:0004630">
    <property type="term" value="F:phospholipase D activity"/>
    <property type="evidence" value="ECO:0007669"/>
    <property type="project" value="UniProtKB-EC"/>
</dbReference>
<dbReference type="SUPFAM" id="SSF56024">
    <property type="entry name" value="Phospholipase D/nuclease"/>
    <property type="match status" value="2"/>
</dbReference>
<sequence>MKSIYILDWWLSPELYLRRPPSANERYRLDKLLHAAAERGVKVHIIVYKEVQAALTLNSAHTRKRLESLHPNIQVFRHPDHTPTGYSLNKTFSGLSLGGGNIAKTSVDALKALYGTNDGMVLFWAHHEKLCLIDERLVFMGGLDMCFGRWDTTYYNNARIYDFHNVDDWEKNKLDRTQSSRMGWTDVAISLNGPIVASLIHHFKDRWNYLYDQKYGHKNAGKYAKLETDPSGQPGHSDWSQSGHRLLDDMHGKFNRGLSHLTGHEDRSQRPPSRQGGGATNIQLVRSATAWSSGLPTEHSIASAYIEAITNAQHFVYIENQFFITATSDAQRPVFNKIGAAIVNRILKAHHANEEFLVIVIMPAVPGFAGDLKADGALGTRAIMEFQYFSISRGGHSIIETLKHNGIQDVSRYISFYNLRNYDRVNTSSTMTQAEQRSGVPYEAARKEHDDAVGAGYRHGEGTRGQAQYNQYQQAAAKVPDPTWDTKEIDAFVSEQLYIHSKLLIADDRLVICGSANINDRSQLGSHDSEIAVVIEDNHPVDSYMNGKPFQATAFAASLRRFIFRKHLGLIPEEKWDSPNVNWSSVEKGPNWYDWNSQADHLVRDPLHPEFRHLWNTTARVNTEVFSKVFHNVPNDHVRTWQDYDEFFSRHFVVPGAEAPKDQKQQQQQQAQAPGVEKVSYGHVVRSEFPGGVGEVKDWLSRVRGSLVEMPLDFLVDEADIAKEGLELNTLTAELYT</sequence>
<evidence type="ECO:0000256" key="4">
    <source>
        <dbReference type="ARBA" id="ARBA00022963"/>
    </source>
</evidence>
<comment type="caution">
    <text evidence="8">The sequence shown here is derived from an EMBL/GenBank/DDBJ whole genome shotgun (WGS) entry which is preliminary data.</text>
</comment>
<dbReference type="PANTHER" id="PTHR18896:SF186">
    <property type="entry name" value="PHOSPHOLIPASE D"/>
    <property type="match status" value="1"/>
</dbReference>
<evidence type="ECO:0000256" key="5">
    <source>
        <dbReference type="ARBA" id="ARBA00023098"/>
    </source>
</evidence>
<dbReference type="InterPro" id="IPR025202">
    <property type="entry name" value="PLD-like_dom"/>
</dbReference>
<keyword evidence="9" id="KW-1185">Reference proteome</keyword>
<name>A0A9P1GUY4_9PEZI</name>
<dbReference type="PROSITE" id="PS50035">
    <property type="entry name" value="PLD"/>
    <property type="match status" value="2"/>
</dbReference>
<evidence type="ECO:0000256" key="2">
    <source>
        <dbReference type="ARBA" id="ARBA00022737"/>
    </source>
</evidence>
<evidence type="ECO:0000256" key="6">
    <source>
        <dbReference type="SAM" id="MobiDB-lite"/>
    </source>
</evidence>
<dbReference type="InterPro" id="IPR016555">
    <property type="entry name" value="PLipase_D_euk"/>
</dbReference>
<dbReference type="PANTHER" id="PTHR18896">
    <property type="entry name" value="PHOSPHOLIPASE D"/>
    <property type="match status" value="1"/>
</dbReference>
<reference evidence="8" key="1">
    <citation type="submission" date="2022-11" db="EMBL/GenBank/DDBJ databases">
        <authorList>
            <person name="Scott C."/>
            <person name="Bruce N."/>
        </authorList>
    </citation>
    <scope>NUCLEOTIDE SEQUENCE</scope>
</reference>
<dbReference type="Gene3D" id="3.30.870.10">
    <property type="entry name" value="Endonuclease Chain A"/>
    <property type="match status" value="2"/>
</dbReference>
<proteinExistence type="predicted"/>
<dbReference type="GO" id="GO:0035556">
    <property type="term" value="P:intracellular signal transduction"/>
    <property type="evidence" value="ECO:0007669"/>
    <property type="project" value="InterPro"/>
</dbReference>
<keyword evidence="5" id="KW-0443">Lipid metabolism</keyword>
<dbReference type="Proteomes" id="UP000838763">
    <property type="component" value="Unassembled WGS sequence"/>
</dbReference>
<evidence type="ECO:0000256" key="3">
    <source>
        <dbReference type="ARBA" id="ARBA00022801"/>
    </source>
</evidence>
<dbReference type="GO" id="GO:0009395">
    <property type="term" value="P:phospholipid catabolic process"/>
    <property type="evidence" value="ECO:0007669"/>
    <property type="project" value="TreeGrafter"/>
</dbReference>
<dbReference type="EMBL" id="CALLCH030000001">
    <property type="protein sequence ID" value="CAI4210752.1"/>
    <property type="molecule type" value="Genomic_DNA"/>
</dbReference>
<dbReference type="InterPro" id="IPR015679">
    <property type="entry name" value="PLipase_D_fam"/>
</dbReference>
<dbReference type="Pfam" id="PF00614">
    <property type="entry name" value="PLDc"/>
    <property type="match status" value="1"/>
</dbReference>
<dbReference type="PIRSF" id="PIRSF009376">
    <property type="entry name" value="Phospholipase_D_euk"/>
    <property type="match status" value="1"/>
</dbReference>
<organism evidence="8 9">
    <name type="scientific">Parascedosporium putredinis</name>
    <dbReference type="NCBI Taxonomy" id="1442378"/>
    <lineage>
        <taxon>Eukaryota</taxon>
        <taxon>Fungi</taxon>
        <taxon>Dikarya</taxon>
        <taxon>Ascomycota</taxon>
        <taxon>Pezizomycotina</taxon>
        <taxon>Sordariomycetes</taxon>
        <taxon>Hypocreomycetidae</taxon>
        <taxon>Microascales</taxon>
        <taxon>Microascaceae</taxon>
        <taxon>Parascedosporium</taxon>
    </lineage>
</organism>
<keyword evidence="3" id="KW-0378">Hydrolase</keyword>
<accession>A0A9P1GUY4</accession>
<dbReference type="InterPro" id="IPR001736">
    <property type="entry name" value="PLipase_D/transphosphatidylase"/>
</dbReference>
<dbReference type="CDD" id="cd09141">
    <property type="entry name" value="PLDc_vPLD1_2_yPLD_like_2"/>
    <property type="match status" value="1"/>
</dbReference>
<keyword evidence="4" id="KW-0442">Lipid degradation</keyword>
<feature type="region of interest" description="Disordered" evidence="6">
    <location>
        <begin position="658"/>
        <end position="678"/>
    </location>
</feature>
<evidence type="ECO:0000313" key="8">
    <source>
        <dbReference type="EMBL" id="CAI4210752.1"/>
    </source>
</evidence>
<feature type="region of interest" description="Disordered" evidence="6">
    <location>
        <begin position="258"/>
        <end position="279"/>
    </location>
</feature>
<dbReference type="EC" id="3.1.4.4" evidence="1"/>